<name>A0A7W9LL78_9ACTN</name>
<accession>A0A7W9LL78</accession>
<proteinExistence type="predicted"/>
<comment type="caution">
    <text evidence="1">The sequence shown here is derived from an EMBL/GenBank/DDBJ whole genome shotgun (WGS) entry which is preliminary data.</text>
</comment>
<sequence length="117" mass="13427">MDRWTIIQHPDVVAWRKGLNEAQAALVADALDRLSQDGPGLGRPLVDTIRGSRHHHLKELRARTIRVLFAFDPQRRAVLLVGGDKRGEWSRWYDTAVATADARYDEWLDAMTKEERP</sequence>
<evidence type="ECO:0000313" key="1">
    <source>
        <dbReference type="EMBL" id="MBB5787859.1"/>
    </source>
</evidence>
<gene>
    <name evidence="1" type="ORF">HD601_002434</name>
</gene>
<dbReference type="EMBL" id="JACHMM010000001">
    <property type="protein sequence ID" value="MBB5787859.1"/>
    <property type="molecule type" value="Genomic_DNA"/>
</dbReference>
<keyword evidence="2" id="KW-1185">Reference proteome</keyword>
<dbReference type="InterPro" id="IPR035093">
    <property type="entry name" value="RelE/ParE_toxin_dom_sf"/>
</dbReference>
<protein>
    <recommendedName>
        <fullName evidence="3">DNA-binding protein</fullName>
    </recommendedName>
</protein>
<reference evidence="1 2" key="1">
    <citation type="submission" date="2020-08" db="EMBL/GenBank/DDBJ databases">
        <title>Sequencing the genomes of 1000 actinobacteria strains.</title>
        <authorList>
            <person name="Klenk H.-P."/>
        </authorList>
    </citation>
    <scope>NUCLEOTIDE SEQUENCE [LARGE SCALE GENOMIC DNA]</scope>
    <source>
        <strain evidence="1 2">DSM 102122</strain>
    </source>
</reference>
<dbReference type="RefSeq" id="WP_221440875.1">
    <property type="nucleotide sequence ID" value="NZ_JACHMM010000001.1"/>
</dbReference>
<evidence type="ECO:0008006" key="3">
    <source>
        <dbReference type="Google" id="ProtNLM"/>
    </source>
</evidence>
<dbReference type="InterPro" id="IPR009241">
    <property type="entry name" value="HigB-like"/>
</dbReference>
<dbReference type="Proteomes" id="UP000542813">
    <property type="component" value="Unassembled WGS sequence"/>
</dbReference>
<evidence type="ECO:0000313" key="2">
    <source>
        <dbReference type="Proteomes" id="UP000542813"/>
    </source>
</evidence>
<dbReference type="Pfam" id="PF05973">
    <property type="entry name" value="Gp49"/>
    <property type="match status" value="1"/>
</dbReference>
<organism evidence="1 2">
    <name type="scientific">Jiangella mangrovi</name>
    <dbReference type="NCBI Taxonomy" id="1524084"/>
    <lineage>
        <taxon>Bacteria</taxon>
        <taxon>Bacillati</taxon>
        <taxon>Actinomycetota</taxon>
        <taxon>Actinomycetes</taxon>
        <taxon>Jiangellales</taxon>
        <taxon>Jiangellaceae</taxon>
        <taxon>Jiangella</taxon>
    </lineage>
</organism>
<dbReference type="AlphaFoldDB" id="A0A7W9LL78"/>
<dbReference type="SUPFAM" id="SSF143011">
    <property type="entry name" value="RelE-like"/>
    <property type="match status" value="1"/>
</dbReference>